<organism evidence="1 2">
    <name type="scientific">Nitrososphaera gargensis (strain Ga9.2)</name>
    <dbReference type="NCBI Taxonomy" id="1237085"/>
    <lineage>
        <taxon>Archaea</taxon>
        <taxon>Nitrososphaerota</taxon>
        <taxon>Nitrososphaeria</taxon>
        <taxon>Nitrososphaerales</taxon>
        <taxon>Nitrososphaeraceae</taxon>
        <taxon>Nitrososphaera</taxon>
    </lineage>
</organism>
<dbReference type="AlphaFoldDB" id="K0IEJ0"/>
<keyword evidence="2" id="KW-1185">Reference proteome</keyword>
<dbReference type="Proteomes" id="UP000008037">
    <property type="component" value="Chromosome"/>
</dbReference>
<evidence type="ECO:0000313" key="2">
    <source>
        <dbReference type="Proteomes" id="UP000008037"/>
    </source>
</evidence>
<dbReference type="HOGENOM" id="CLU_2581538_0_0_2"/>
<evidence type="ECO:0000313" key="1">
    <source>
        <dbReference type="EMBL" id="AFU59766.1"/>
    </source>
</evidence>
<dbReference type="EMBL" id="CP002408">
    <property type="protein sequence ID" value="AFU59766.1"/>
    <property type="molecule type" value="Genomic_DNA"/>
</dbReference>
<sequence>MMPRNGYNYNLLRISLERALSVLGESSKQILLFYMAEHCGISFDRKCSLAEIESALRSVLGSGSAIITKRMYKELQSMTE</sequence>
<protein>
    <submittedName>
        <fullName evidence="1">Uncharacterized protein</fullName>
    </submittedName>
</protein>
<dbReference type="GeneID" id="13794865"/>
<proteinExistence type="predicted"/>
<gene>
    <name evidence="1" type="ordered locus">Ngar_c28460</name>
</gene>
<dbReference type="InParanoid" id="K0IEJ0"/>
<reference evidence="1 2" key="1">
    <citation type="journal article" date="2012" name="Environ. Microbiol.">
        <title>The genome of the ammonia-oxidizing Candidatus Nitrososphaera gargensis: insights into metabolic versatility and environmental adaptations.</title>
        <authorList>
            <person name="Spang A."/>
            <person name="Poehlein A."/>
            <person name="Offre P."/>
            <person name="Zumbragel S."/>
            <person name="Haider S."/>
            <person name="Rychlik N."/>
            <person name="Nowka B."/>
            <person name="Schmeisser C."/>
            <person name="Lebedeva E.V."/>
            <person name="Rattei T."/>
            <person name="Bohm C."/>
            <person name="Schmid M."/>
            <person name="Galushko A."/>
            <person name="Hatzenpichler R."/>
            <person name="Weinmaier T."/>
            <person name="Daniel R."/>
            <person name="Schleper C."/>
            <person name="Spieck E."/>
            <person name="Streit W."/>
            <person name="Wagner M."/>
        </authorList>
    </citation>
    <scope>NUCLEOTIDE SEQUENCE [LARGE SCALE GENOMIC DNA]</scope>
    <source>
        <strain evidence="2">Ga9.2</strain>
    </source>
</reference>
<dbReference type="STRING" id="1237085.Ngar_c28460"/>
<dbReference type="RefSeq" id="WP_015020300.1">
    <property type="nucleotide sequence ID" value="NC_018719.1"/>
</dbReference>
<name>K0IEJ0_NITGG</name>
<dbReference type="BioCyc" id="CNIT1237085:G1324-2846-MONOMER"/>
<accession>K0IEJ0</accession>
<dbReference type="KEGG" id="nga:Ngar_c28460"/>